<sequence length="119" mass="12858">MRLPEENINFRKGKWKEGGVGRPRIKPDASFVCGKYHFIREGCVEPRGPAMRRWERAALSGGAAFCTPALSLCRPPASLCGGPVISSRLIERWSAIEALGQLCITSALSVVFGQASPGD</sequence>
<dbReference type="AlphaFoldDB" id="A0A9N7U9T4"/>
<dbReference type="EMBL" id="CADEAL010000988">
    <property type="protein sequence ID" value="CAB1427673.1"/>
    <property type="molecule type" value="Genomic_DNA"/>
</dbReference>
<protein>
    <submittedName>
        <fullName evidence="1">Uncharacterized protein</fullName>
    </submittedName>
</protein>
<reference evidence="1" key="1">
    <citation type="submission" date="2020-03" db="EMBL/GenBank/DDBJ databases">
        <authorList>
            <person name="Weist P."/>
        </authorList>
    </citation>
    <scope>NUCLEOTIDE SEQUENCE</scope>
</reference>
<accession>A0A9N7U9T4</accession>
<dbReference type="Proteomes" id="UP001153269">
    <property type="component" value="Unassembled WGS sequence"/>
</dbReference>
<evidence type="ECO:0000313" key="2">
    <source>
        <dbReference type="Proteomes" id="UP001153269"/>
    </source>
</evidence>
<name>A0A9N7U9T4_PLEPL</name>
<comment type="caution">
    <text evidence="1">The sequence shown here is derived from an EMBL/GenBank/DDBJ whole genome shotgun (WGS) entry which is preliminary data.</text>
</comment>
<keyword evidence="2" id="KW-1185">Reference proteome</keyword>
<proteinExistence type="predicted"/>
<evidence type="ECO:0000313" key="1">
    <source>
        <dbReference type="EMBL" id="CAB1427673.1"/>
    </source>
</evidence>
<organism evidence="1 2">
    <name type="scientific">Pleuronectes platessa</name>
    <name type="common">European plaice</name>
    <dbReference type="NCBI Taxonomy" id="8262"/>
    <lineage>
        <taxon>Eukaryota</taxon>
        <taxon>Metazoa</taxon>
        <taxon>Chordata</taxon>
        <taxon>Craniata</taxon>
        <taxon>Vertebrata</taxon>
        <taxon>Euteleostomi</taxon>
        <taxon>Actinopterygii</taxon>
        <taxon>Neopterygii</taxon>
        <taxon>Teleostei</taxon>
        <taxon>Neoteleostei</taxon>
        <taxon>Acanthomorphata</taxon>
        <taxon>Carangaria</taxon>
        <taxon>Pleuronectiformes</taxon>
        <taxon>Pleuronectoidei</taxon>
        <taxon>Pleuronectidae</taxon>
        <taxon>Pleuronectes</taxon>
    </lineage>
</organism>
<gene>
    <name evidence="1" type="ORF">PLEPLA_LOCUS15614</name>
</gene>